<gene>
    <name evidence="8" type="ORF">PRECH8_15330</name>
</gene>
<dbReference type="PROSITE" id="PS51257">
    <property type="entry name" value="PROKAR_LIPOPROTEIN"/>
    <property type="match status" value="1"/>
</dbReference>
<dbReference type="Pfam" id="PF02608">
    <property type="entry name" value="Bmp"/>
    <property type="match status" value="1"/>
</dbReference>
<dbReference type="RefSeq" id="WP_200966489.1">
    <property type="nucleotide sequence ID" value="NZ_BMAQ01000014.1"/>
</dbReference>
<sequence>MQRKSIYAVISLITALVFLLAACGGGNNSNRANPNNGANGAADEQTQDGKAGEPTAKVAIVFATGGLGDRNFNDVAYAGIKRAEAELGIEFDFVEPQAIAEFETFHRDFASSGEYDLIIGISFDQLDAITNVSAEFPDQKFYLLDTAFTGDAPNVASAVFKAQESSFLAGAIAAKQSQTKKIGFIGGTDNELINEFLSGYMAGAKYIDPSVEVLYNYTNAWDNPNLGKEMTVSMYESGADIVYAAAGGSGNGVFTAAKEQGKWSIGADMTPAQEPDNMIIGTLKHIDNAIFDNIKAVIDGTWEPGLMSLGLEDDGVGYTVEGSEIEIPQEYLDLAEELKEKIISGEIVVPRTLAEVDAFLANQS</sequence>
<evidence type="ECO:0000256" key="5">
    <source>
        <dbReference type="ARBA" id="ARBA00023136"/>
    </source>
</evidence>
<accession>A0A916QCJ8</accession>
<dbReference type="AlphaFoldDB" id="A0A916QCJ8"/>
<proteinExistence type="inferred from homology"/>
<dbReference type="InterPro" id="IPR050957">
    <property type="entry name" value="BMP_lipoprotein"/>
</dbReference>
<evidence type="ECO:0000256" key="1">
    <source>
        <dbReference type="ARBA" id="ARBA00004193"/>
    </source>
</evidence>
<evidence type="ECO:0000256" key="4">
    <source>
        <dbReference type="ARBA" id="ARBA00022729"/>
    </source>
</evidence>
<name>A0A916QCJ8_9BACL</name>
<evidence type="ECO:0000256" key="6">
    <source>
        <dbReference type="ARBA" id="ARBA00023288"/>
    </source>
</evidence>
<dbReference type="GO" id="GO:0005886">
    <property type="term" value="C:plasma membrane"/>
    <property type="evidence" value="ECO:0007669"/>
    <property type="project" value="UniProtKB-SubCell"/>
</dbReference>
<dbReference type="PANTHER" id="PTHR34296:SF2">
    <property type="entry name" value="ABC TRANSPORTER GUANOSINE-BINDING PROTEIN NUPN"/>
    <property type="match status" value="1"/>
</dbReference>
<comment type="similarity">
    <text evidence="2">Belongs to the BMP lipoprotein family.</text>
</comment>
<dbReference type="PANTHER" id="PTHR34296">
    <property type="entry name" value="TRANSCRIPTIONAL ACTIVATOR PROTEIN MED"/>
    <property type="match status" value="1"/>
</dbReference>
<dbReference type="EMBL" id="BMAQ01000014">
    <property type="protein sequence ID" value="GFR38237.1"/>
    <property type="molecule type" value="Genomic_DNA"/>
</dbReference>
<evidence type="ECO:0000259" key="7">
    <source>
        <dbReference type="Pfam" id="PF02608"/>
    </source>
</evidence>
<feature type="domain" description="ABC transporter substrate-binding protein PnrA-like" evidence="7">
    <location>
        <begin position="57"/>
        <end position="351"/>
    </location>
</feature>
<dbReference type="Gene3D" id="3.40.50.2300">
    <property type="match status" value="2"/>
</dbReference>
<reference evidence="8" key="1">
    <citation type="submission" date="2020-08" db="EMBL/GenBank/DDBJ databases">
        <authorList>
            <person name="Uke A."/>
            <person name="Chhe C."/>
            <person name="Baramee S."/>
            <person name="Kosugi A."/>
        </authorList>
    </citation>
    <scope>NUCLEOTIDE SEQUENCE</scope>
    <source>
        <strain evidence="8">DA-C8</strain>
    </source>
</reference>
<dbReference type="CDD" id="cd19964">
    <property type="entry name" value="PBP1_BMP-like"/>
    <property type="match status" value="1"/>
</dbReference>
<evidence type="ECO:0000313" key="9">
    <source>
        <dbReference type="Proteomes" id="UP000654993"/>
    </source>
</evidence>
<keyword evidence="9" id="KW-1185">Reference proteome</keyword>
<keyword evidence="3" id="KW-1003">Cell membrane</keyword>
<comment type="caution">
    <text evidence="8">The sequence shown here is derived from an EMBL/GenBank/DDBJ whole genome shotgun (WGS) entry which is preliminary data.</text>
</comment>
<protein>
    <submittedName>
        <fullName evidence="8">BMP family ABC transporter substrate-binding protein</fullName>
    </submittedName>
</protein>
<evidence type="ECO:0000313" key="8">
    <source>
        <dbReference type="EMBL" id="GFR38237.1"/>
    </source>
</evidence>
<dbReference type="InterPro" id="IPR003760">
    <property type="entry name" value="PnrA-like"/>
</dbReference>
<dbReference type="InterPro" id="IPR028082">
    <property type="entry name" value="Peripla_BP_I"/>
</dbReference>
<evidence type="ECO:0000256" key="2">
    <source>
        <dbReference type="ARBA" id="ARBA00008610"/>
    </source>
</evidence>
<dbReference type="Proteomes" id="UP000654993">
    <property type="component" value="Unassembled WGS sequence"/>
</dbReference>
<keyword evidence="4" id="KW-0732">Signal</keyword>
<organism evidence="8 9">
    <name type="scientific">Insulibacter thermoxylanivorax</name>
    <dbReference type="NCBI Taxonomy" id="2749268"/>
    <lineage>
        <taxon>Bacteria</taxon>
        <taxon>Bacillati</taxon>
        <taxon>Bacillota</taxon>
        <taxon>Bacilli</taxon>
        <taxon>Bacillales</taxon>
        <taxon>Paenibacillaceae</taxon>
        <taxon>Insulibacter</taxon>
    </lineage>
</organism>
<reference evidence="8" key="2">
    <citation type="journal article" date="2021" name="Data Brief">
        <title>Draft genome sequence data of the facultative, thermophilic, xylanolytic bacterium Paenibacillus sp. strain DA-C8.</title>
        <authorList>
            <person name="Chhe C."/>
            <person name="Uke A."/>
            <person name="Baramee S."/>
            <person name="Ungkulpasvich U."/>
            <person name="Tachaapaikoon C."/>
            <person name="Pason P."/>
            <person name="Waeonukul R."/>
            <person name="Ratanakhanokchai K."/>
            <person name="Kosugi A."/>
        </authorList>
    </citation>
    <scope>NUCLEOTIDE SEQUENCE</scope>
    <source>
        <strain evidence="8">DA-C8</strain>
    </source>
</reference>
<dbReference type="SUPFAM" id="SSF53822">
    <property type="entry name" value="Periplasmic binding protein-like I"/>
    <property type="match status" value="1"/>
</dbReference>
<comment type="subcellular location">
    <subcellularLocation>
        <location evidence="1">Cell membrane</location>
        <topology evidence="1">Lipid-anchor</topology>
    </subcellularLocation>
</comment>
<evidence type="ECO:0000256" key="3">
    <source>
        <dbReference type="ARBA" id="ARBA00022475"/>
    </source>
</evidence>
<keyword evidence="6" id="KW-0449">Lipoprotein</keyword>
<keyword evidence="5" id="KW-0472">Membrane</keyword>